<keyword evidence="2" id="KW-1185">Reference proteome</keyword>
<accession>A0ABV2F9Y7</accession>
<gene>
    <name evidence="1" type="ORF">ABID47_005212</name>
</gene>
<reference evidence="1 2" key="1">
    <citation type="submission" date="2024-06" db="EMBL/GenBank/DDBJ databases">
        <title>Genomic Encyclopedia of Type Strains, Phase IV (KMG-IV): sequencing the most valuable type-strain genomes for metagenomic binning, comparative biology and taxonomic classification.</title>
        <authorList>
            <person name="Goeker M."/>
        </authorList>
    </citation>
    <scope>NUCLEOTIDE SEQUENCE [LARGE SCALE GENOMIC DNA]</scope>
    <source>
        <strain evidence="1 2">DSM 17253</strain>
    </source>
</reference>
<dbReference type="Proteomes" id="UP001549098">
    <property type="component" value="Unassembled WGS sequence"/>
</dbReference>
<comment type="caution">
    <text evidence="1">The sequence shown here is derived from an EMBL/GenBank/DDBJ whole genome shotgun (WGS) entry which is preliminary data.</text>
</comment>
<sequence>MPRANAACPRATLTAEPELEPPLISSGRSALCVSP</sequence>
<evidence type="ECO:0000313" key="2">
    <source>
        <dbReference type="Proteomes" id="UP001549098"/>
    </source>
</evidence>
<protein>
    <submittedName>
        <fullName evidence="1">Uncharacterized protein</fullName>
    </submittedName>
</protein>
<evidence type="ECO:0000313" key="1">
    <source>
        <dbReference type="EMBL" id="MET3548582.1"/>
    </source>
</evidence>
<name>A0ABV2F9Y7_9BACL</name>
<proteinExistence type="predicted"/>
<organism evidence="1 2">
    <name type="scientific">Paenibacillus favisporus</name>
    <dbReference type="NCBI Taxonomy" id="221028"/>
    <lineage>
        <taxon>Bacteria</taxon>
        <taxon>Bacillati</taxon>
        <taxon>Bacillota</taxon>
        <taxon>Bacilli</taxon>
        <taxon>Bacillales</taxon>
        <taxon>Paenibacillaceae</taxon>
        <taxon>Paenibacillus</taxon>
    </lineage>
</organism>
<dbReference type="EMBL" id="JBEPLV010000006">
    <property type="protein sequence ID" value="MET3548582.1"/>
    <property type="molecule type" value="Genomic_DNA"/>
</dbReference>